<dbReference type="InterPro" id="IPR036397">
    <property type="entry name" value="RNaseH_sf"/>
</dbReference>
<dbReference type="SUPFAM" id="SSF53098">
    <property type="entry name" value="Ribonuclease H-like"/>
    <property type="match status" value="1"/>
</dbReference>
<dbReference type="AlphaFoldDB" id="A0A392PQU2"/>
<name>A0A392PQU2_9FABA</name>
<dbReference type="InterPro" id="IPR041588">
    <property type="entry name" value="Integrase_H2C2"/>
</dbReference>
<dbReference type="Gene3D" id="3.30.420.10">
    <property type="entry name" value="Ribonuclease H-like superfamily/Ribonuclease H"/>
    <property type="match status" value="1"/>
</dbReference>
<evidence type="ECO:0000259" key="1">
    <source>
        <dbReference type="Pfam" id="PF17921"/>
    </source>
</evidence>
<feature type="non-terminal residue" evidence="2">
    <location>
        <position position="235"/>
    </location>
</feature>
<keyword evidence="3" id="KW-1185">Reference proteome</keyword>
<sequence length="235" mass="26992">MEQSLQTPEQQEWLHKFLGYDFTIEYKPGKENIAADALSRVMTLSWSEPKCHFIEQVRVALQNDNDMTKIKIKCNSGKAPVQYSIRDGLLYWKQRLVIPKNNDLLHKVLFEFHTSPIGGHAGITRTIARIKSQFYWHDMKQDITDYVQKCVVCQQAKTTNTSPAGLLQPLPIPTQVWEDIAMDFITGLHPSFGYTTIMVIVDRLTKYAHFISMKSDYSSKSVAEAFMHNIVKLHG</sequence>
<accession>A0A392PQU2</accession>
<dbReference type="EMBL" id="LXQA010092497">
    <property type="protein sequence ID" value="MCI14451.1"/>
    <property type="molecule type" value="Genomic_DNA"/>
</dbReference>
<dbReference type="PANTHER" id="PTHR37984:SF5">
    <property type="entry name" value="PROTEIN NYNRIN-LIKE"/>
    <property type="match status" value="1"/>
</dbReference>
<dbReference type="GO" id="GO:0003676">
    <property type="term" value="F:nucleic acid binding"/>
    <property type="evidence" value="ECO:0007669"/>
    <property type="project" value="InterPro"/>
</dbReference>
<dbReference type="Pfam" id="PF17921">
    <property type="entry name" value="Integrase_H2C2"/>
    <property type="match status" value="1"/>
</dbReference>
<reference evidence="2 3" key="1">
    <citation type="journal article" date="2018" name="Front. Plant Sci.">
        <title>Red Clover (Trifolium pratense) and Zigzag Clover (T. medium) - A Picture of Genomic Similarities and Differences.</title>
        <authorList>
            <person name="Dluhosova J."/>
            <person name="Istvanek J."/>
            <person name="Nedelnik J."/>
            <person name="Repkova J."/>
        </authorList>
    </citation>
    <scope>NUCLEOTIDE SEQUENCE [LARGE SCALE GENOMIC DNA]</scope>
    <source>
        <strain evidence="3">cv. 10/8</strain>
        <tissue evidence="2">Leaf</tissue>
    </source>
</reference>
<dbReference type="InterPro" id="IPR012337">
    <property type="entry name" value="RNaseH-like_sf"/>
</dbReference>
<comment type="caution">
    <text evidence="2">The sequence shown here is derived from an EMBL/GenBank/DDBJ whole genome shotgun (WGS) entry which is preliminary data.</text>
</comment>
<feature type="domain" description="Integrase zinc-binding" evidence="1">
    <location>
        <begin position="102"/>
        <end position="158"/>
    </location>
</feature>
<dbReference type="Gene3D" id="1.10.340.70">
    <property type="match status" value="1"/>
</dbReference>
<organism evidence="2 3">
    <name type="scientific">Trifolium medium</name>
    <dbReference type="NCBI Taxonomy" id="97028"/>
    <lineage>
        <taxon>Eukaryota</taxon>
        <taxon>Viridiplantae</taxon>
        <taxon>Streptophyta</taxon>
        <taxon>Embryophyta</taxon>
        <taxon>Tracheophyta</taxon>
        <taxon>Spermatophyta</taxon>
        <taxon>Magnoliopsida</taxon>
        <taxon>eudicotyledons</taxon>
        <taxon>Gunneridae</taxon>
        <taxon>Pentapetalae</taxon>
        <taxon>rosids</taxon>
        <taxon>fabids</taxon>
        <taxon>Fabales</taxon>
        <taxon>Fabaceae</taxon>
        <taxon>Papilionoideae</taxon>
        <taxon>50 kb inversion clade</taxon>
        <taxon>NPAAA clade</taxon>
        <taxon>Hologalegina</taxon>
        <taxon>IRL clade</taxon>
        <taxon>Trifolieae</taxon>
        <taxon>Trifolium</taxon>
    </lineage>
</organism>
<protein>
    <recommendedName>
        <fullName evidence="1">Integrase zinc-binding domain-containing protein</fullName>
    </recommendedName>
</protein>
<dbReference type="PANTHER" id="PTHR37984">
    <property type="entry name" value="PROTEIN CBG26694"/>
    <property type="match status" value="1"/>
</dbReference>
<proteinExistence type="predicted"/>
<dbReference type="FunFam" id="1.10.340.70:FF:000001">
    <property type="entry name" value="Retrovirus-related Pol polyprotein from transposon gypsy-like Protein"/>
    <property type="match status" value="1"/>
</dbReference>
<evidence type="ECO:0000313" key="2">
    <source>
        <dbReference type="EMBL" id="MCI14451.1"/>
    </source>
</evidence>
<dbReference type="Proteomes" id="UP000265520">
    <property type="component" value="Unassembled WGS sequence"/>
</dbReference>
<dbReference type="InterPro" id="IPR050951">
    <property type="entry name" value="Retrovirus_Pol_polyprotein"/>
</dbReference>
<evidence type="ECO:0000313" key="3">
    <source>
        <dbReference type="Proteomes" id="UP000265520"/>
    </source>
</evidence>